<dbReference type="InterPro" id="IPR029058">
    <property type="entry name" value="AB_hydrolase_fold"/>
</dbReference>
<sequence length="417" mass="46150">PEPHYSFTIPSIHDDLTLSCRIYHPTILARPRLQHGAEEKDNGDWAKKGIVMAHPYAPIGGCYDDRVVGMVMEEFLAKGWIVGTFNFRGAHGSKGRTSWSGKPEVEDYISFAGFFIVYLGLLHAFPRPGERFVPDGEAAGVLEKSGHHEREKEEDAPVVVLGGYSYGSLILKYLPPLPSILHPFAAPIAGSSAAEIVLRARKMADQSNLEWINLAQEHARHKDDSSNTHAPGRASMTIMGGEETSPDVRRSSREIRRSIDGGNRLSLDISRKIRSVSHSHLHRKKKSHDHFDERPLAAPDAALTPHLPITLPSIRYLLVSPLTPPLSTLAAPGLGIKSWRGGHHVDMIGKHPSLAVYGDQDPLSSAKKVQLWGEQLTKENGERFRAVKISGAGHFWHEEGIGGRLREVLREWEGVVR</sequence>
<dbReference type="EMBL" id="ML977570">
    <property type="protein sequence ID" value="KAF2003905.1"/>
    <property type="molecule type" value="Genomic_DNA"/>
</dbReference>
<dbReference type="AlphaFoldDB" id="A0A6A5WXV1"/>
<dbReference type="Gene3D" id="3.40.50.1820">
    <property type="entry name" value="alpha/beta hydrolase"/>
    <property type="match status" value="2"/>
</dbReference>
<name>A0A6A5WXV1_9PLEO</name>
<evidence type="ECO:0000313" key="2">
    <source>
        <dbReference type="EMBL" id="KAF2003905.1"/>
    </source>
</evidence>
<dbReference type="SUPFAM" id="SSF53474">
    <property type="entry name" value="alpha/beta-Hydrolases"/>
    <property type="match status" value="1"/>
</dbReference>
<dbReference type="PANTHER" id="PTHR42103:SF2">
    <property type="entry name" value="AB HYDROLASE-1 DOMAIN-CONTAINING PROTEIN"/>
    <property type="match status" value="1"/>
</dbReference>
<gene>
    <name evidence="2" type="ORF">P154DRAFT_404110</name>
</gene>
<organism evidence="2 3">
    <name type="scientific">Amniculicola lignicola CBS 123094</name>
    <dbReference type="NCBI Taxonomy" id="1392246"/>
    <lineage>
        <taxon>Eukaryota</taxon>
        <taxon>Fungi</taxon>
        <taxon>Dikarya</taxon>
        <taxon>Ascomycota</taxon>
        <taxon>Pezizomycotina</taxon>
        <taxon>Dothideomycetes</taxon>
        <taxon>Pleosporomycetidae</taxon>
        <taxon>Pleosporales</taxon>
        <taxon>Amniculicolaceae</taxon>
        <taxon>Amniculicola</taxon>
    </lineage>
</organism>
<feature type="non-terminal residue" evidence="2">
    <location>
        <position position="417"/>
    </location>
</feature>
<protein>
    <recommendedName>
        <fullName evidence="4">Alpha/beta-hydrolase</fullName>
    </recommendedName>
</protein>
<evidence type="ECO:0000313" key="3">
    <source>
        <dbReference type="Proteomes" id="UP000799779"/>
    </source>
</evidence>
<dbReference type="OrthoDB" id="10260961at2759"/>
<dbReference type="PANTHER" id="PTHR42103">
    <property type="entry name" value="ALPHA/BETA-HYDROLASES SUPERFAMILY PROTEIN"/>
    <property type="match status" value="1"/>
</dbReference>
<feature type="non-terminal residue" evidence="2">
    <location>
        <position position="1"/>
    </location>
</feature>
<dbReference type="Proteomes" id="UP000799779">
    <property type="component" value="Unassembled WGS sequence"/>
</dbReference>
<keyword evidence="3" id="KW-1185">Reference proteome</keyword>
<evidence type="ECO:0000256" key="1">
    <source>
        <dbReference type="SAM" id="MobiDB-lite"/>
    </source>
</evidence>
<reference evidence="2" key="1">
    <citation type="journal article" date="2020" name="Stud. Mycol.">
        <title>101 Dothideomycetes genomes: a test case for predicting lifestyles and emergence of pathogens.</title>
        <authorList>
            <person name="Haridas S."/>
            <person name="Albert R."/>
            <person name="Binder M."/>
            <person name="Bloem J."/>
            <person name="Labutti K."/>
            <person name="Salamov A."/>
            <person name="Andreopoulos B."/>
            <person name="Baker S."/>
            <person name="Barry K."/>
            <person name="Bills G."/>
            <person name="Bluhm B."/>
            <person name="Cannon C."/>
            <person name="Castanera R."/>
            <person name="Culley D."/>
            <person name="Daum C."/>
            <person name="Ezra D."/>
            <person name="Gonzalez J."/>
            <person name="Henrissat B."/>
            <person name="Kuo A."/>
            <person name="Liang C."/>
            <person name="Lipzen A."/>
            <person name="Lutzoni F."/>
            <person name="Magnuson J."/>
            <person name="Mondo S."/>
            <person name="Nolan M."/>
            <person name="Ohm R."/>
            <person name="Pangilinan J."/>
            <person name="Park H.-J."/>
            <person name="Ramirez L."/>
            <person name="Alfaro M."/>
            <person name="Sun H."/>
            <person name="Tritt A."/>
            <person name="Yoshinaga Y."/>
            <person name="Zwiers L.-H."/>
            <person name="Turgeon B."/>
            <person name="Goodwin S."/>
            <person name="Spatafora J."/>
            <person name="Crous P."/>
            <person name="Grigoriev I."/>
        </authorList>
    </citation>
    <scope>NUCLEOTIDE SEQUENCE</scope>
    <source>
        <strain evidence="2">CBS 123094</strain>
    </source>
</reference>
<accession>A0A6A5WXV1</accession>
<proteinExistence type="predicted"/>
<evidence type="ECO:0008006" key="4">
    <source>
        <dbReference type="Google" id="ProtNLM"/>
    </source>
</evidence>
<feature type="region of interest" description="Disordered" evidence="1">
    <location>
        <begin position="220"/>
        <end position="251"/>
    </location>
</feature>